<evidence type="ECO:0000313" key="2">
    <source>
        <dbReference type="Proteomes" id="UP000011713"/>
    </source>
</evidence>
<reference evidence="1" key="2">
    <citation type="submission" date="2015-06" db="UniProtKB">
        <authorList>
            <consortium name="EnsemblProtists"/>
        </authorList>
    </citation>
    <scope>IDENTIFICATION</scope>
    <source>
        <strain evidence="1">Emoy2</strain>
    </source>
</reference>
<dbReference type="EMBL" id="JH598370">
    <property type="status" value="NOT_ANNOTATED_CDS"/>
    <property type="molecule type" value="Genomic_DNA"/>
</dbReference>
<dbReference type="InParanoid" id="M4C5J4"/>
<reference evidence="2" key="1">
    <citation type="journal article" date="2010" name="Science">
        <title>Signatures of adaptation to obligate biotrophy in the Hyaloperonospora arabidopsidis genome.</title>
        <authorList>
            <person name="Baxter L."/>
            <person name="Tripathy S."/>
            <person name="Ishaque N."/>
            <person name="Boot N."/>
            <person name="Cabral A."/>
            <person name="Kemen E."/>
            <person name="Thines M."/>
            <person name="Ah-Fong A."/>
            <person name="Anderson R."/>
            <person name="Badejoko W."/>
            <person name="Bittner-Eddy P."/>
            <person name="Boore J.L."/>
            <person name="Chibucos M.C."/>
            <person name="Coates M."/>
            <person name="Dehal P."/>
            <person name="Delehaunty K."/>
            <person name="Dong S."/>
            <person name="Downton P."/>
            <person name="Dumas B."/>
            <person name="Fabro G."/>
            <person name="Fronick C."/>
            <person name="Fuerstenberg S.I."/>
            <person name="Fulton L."/>
            <person name="Gaulin E."/>
            <person name="Govers F."/>
            <person name="Hughes L."/>
            <person name="Humphray S."/>
            <person name="Jiang R.H."/>
            <person name="Judelson H."/>
            <person name="Kamoun S."/>
            <person name="Kyung K."/>
            <person name="Meijer H."/>
            <person name="Minx P."/>
            <person name="Morris P."/>
            <person name="Nelson J."/>
            <person name="Phuntumart V."/>
            <person name="Qutob D."/>
            <person name="Rehmany A."/>
            <person name="Rougon-Cardoso A."/>
            <person name="Ryden P."/>
            <person name="Torto-Alalibo T."/>
            <person name="Studholme D."/>
            <person name="Wang Y."/>
            <person name="Win J."/>
            <person name="Wood J."/>
            <person name="Clifton S.W."/>
            <person name="Rogers J."/>
            <person name="Van den Ackerveken G."/>
            <person name="Jones J.D."/>
            <person name="McDowell J.M."/>
            <person name="Beynon J."/>
            <person name="Tyler B.M."/>
        </authorList>
    </citation>
    <scope>NUCLEOTIDE SEQUENCE [LARGE SCALE GENOMIC DNA]</scope>
    <source>
        <strain evidence="2">Emoy2</strain>
    </source>
</reference>
<organism evidence="1 2">
    <name type="scientific">Hyaloperonospora arabidopsidis (strain Emoy2)</name>
    <name type="common">Downy mildew agent</name>
    <name type="synonym">Peronospora arabidopsidis</name>
    <dbReference type="NCBI Taxonomy" id="559515"/>
    <lineage>
        <taxon>Eukaryota</taxon>
        <taxon>Sar</taxon>
        <taxon>Stramenopiles</taxon>
        <taxon>Oomycota</taxon>
        <taxon>Peronosporomycetes</taxon>
        <taxon>Peronosporales</taxon>
        <taxon>Peronosporaceae</taxon>
        <taxon>Hyaloperonospora</taxon>
    </lineage>
</organism>
<dbReference type="HOGENOM" id="CLU_2676354_0_0_1"/>
<evidence type="ECO:0000313" key="1">
    <source>
        <dbReference type="EnsemblProtists" id="HpaP814370"/>
    </source>
</evidence>
<keyword evidence="2" id="KW-1185">Reference proteome</keyword>
<dbReference type="Proteomes" id="UP000011713">
    <property type="component" value="Unassembled WGS sequence"/>
</dbReference>
<name>M4C5J4_HYAAE</name>
<dbReference type="AlphaFoldDB" id="M4C5J4"/>
<dbReference type="VEuPathDB" id="FungiDB:HpaG814370"/>
<proteinExistence type="predicted"/>
<dbReference type="EnsemblProtists" id="HpaT814370">
    <property type="protein sequence ID" value="HpaP814370"/>
    <property type="gene ID" value="HpaG814370"/>
</dbReference>
<accession>M4C5J4</accession>
<protein>
    <submittedName>
        <fullName evidence="1">Uncharacterized protein</fullName>
    </submittedName>
</protein>
<sequence>MQQNFPLPTKAYTLLMRVRGLEDAELKQYSGGIGCKESASRKRQLNPMGITAKGSYPNVLAHFVDPSRRLLCLCV</sequence>